<dbReference type="PANTHER" id="PTHR47974:SF19">
    <property type="entry name" value="RECEPTOR-LIKE SERINE_THREONINE-PROTEIN KINASE"/>
    <property type="match status" value="1"/>
</dbReference>
<dbReference type="PROSITE" id="PS50948">
    <property type="entry name" value="PAN"/>
    <property type="match status" value="1"/>
</dbReference>
<dbReference type="GO" id="GO:0048544">
    <property type="term" value="P:recognition of pollen"/>
    <property type="evidence" value="ECO:0007669"/>
    <property type="project" value="InterPro"/>
</dbReference>
<dbReference type="FunFam" id="2.90.10.10:FF:000002">
    <property type="entry name" value="Serine/threonine-protein kinase"/>
    <property type="match status" value="1"/>
</dbReference>
<keyword evidence="5 19" id="KW-0812">Transmembrane</keyword>
<dbReference type="PROSITE" id="PS50927">
    <property type="entry name" value="BULB_LECTIN"/>
    <property type="match status" value="1"/>
</dbReference>
<feature type="domain" description="Apple" evidence="23">
    <location>
        <begin position="340"/>
        <end position="427"/>
    </location>
</feature>
<dbReference type="eggNOG" id="ENOG502QUMK">
    <property type="taxonomic scope" value="Eukaryota"/>
</dbReference>
<keyword evidence="7 17" id="KW-0547">Nucleotide-binding</keyword>
<dbReference type="AlphaFoldDB" id="A0A0D3HCH4"/>
<feature type="domain" description="Protein kinase" evidence="21">
    <location>
        <begin position="498"/>
        <end position="771"/>
    </location>
</feature>
<evidence type="ECO:0000256" key="1">
    <source>
        <dbReference type="ARBA" id="ARBA00004479"/>
    </source>
</evidence>
<dbReference type="InterPro" id="IPR036426">
    <property type="entry name" value="Bulb-type_lectin_dom_sf"/>
</dbReference>
<dbReference type="FunFam" id="1.10.510.10:FF:000227">
    <property type="entry name" value="Serine/threonine-protein kinase"/>
    <property type="match status" value="1"/>
</dbReference>
<evidence type="ECO:0000313" key="24">
    <source>
        <dbReference type="EnsemblPlants" id="OBART10G06530.1"/>
    </source>
</evidence>
<protein>
    <recommendedName>
        <fullName evidence="17">Receptor-like serine/threonine-protein kinase</fullName>
        <ecNumber evidence="17">2.7.11.1</ecNumber>
    </recommendedName>
</protein>
<feature type="transmembrane region" description="Helical" evidence="19">
    <location>
        <begin position="443"/>
        <end position="465"/>
    </location>
</feature>
<comment type="subcellular location">
    <subcellularLocation>
        <location evidence="1">Membrane</location>
        <topology evidence="1">Single-pass type I membrane protein</topology>
    </subcellularLocation>
</comment>
<dbReference type="InterPro" id="IPR024171">
    <property type="entry name" value="SRK-like_kinase"/>
</dbReference>
<keyword evidence="4 17" id="KW-0808">Transferase</keyword>
<dbReference type="Pfam" id="PF00069">
    <property type="entry name" value="Pkinase"/>
    <property type="match status" value="1"/>
</dbReference>
<dbReference type="InterPro" id="IPR001480">
    <property type="entry name" value="Bulb-type_lectin_dom"/>
</dbReference>
<evidence type="ECO:0000256" key="10">
    <source>
        <dbReference type="ARBA" id="ARBA00022989"/>
    </source>
</evidence>
<evidence type="ECO:0000256" key="5">
    <source>
        <dbReference type="ARBA" id="ARBA00022692"/>
    </source>
</evidence>
<dbReference type="SMART" id="SM00473">
    <property type="entry name" value="PAN_AP"/>
    <property type="match status" value="1"/>
</dbReference>
<keyword evidence="12" id="KW-1015">Disulfide bond</keyword>
<keyword evidence="11 19" id="KW-0472">Membrane</keyword>
<evidence type="ECO:0000256" key="18">
    <source>
        <dbReference type="PROSITE-ProRule" id="PRU10141"/>
    </source>
</evidence>
<feature type="signal peptide" evidence="20">
    <location>
        <begin position="1"/>
        <end position="19"/>
    </location>
</feature>
<dbReference type="HOGENOM" id="CLU_000288_116_2_1"/>
<evidence type="ECO:0000256" key="8">
    <source>
        <dbReference type="ARBA" id="ARBA00022777"/>
    </source>
</evidence>
<dbReference type="GO" id="GO:0051707">
    <property type="term" value="P:response to other organism"/>
    <property type="evidence" value="ECO:0007669"/>
    <property type="project" value="UniProtKB-ARBA"/>
</dbReference>
<evidence type="ECO:0000256" key="17">
    <source>
        <dbReference type="PIRNR" id="PIRNR000641"/>
    </source>
</evidence>
<keyword evidence="9 17" id="KW-0067">ATP-binding</keyword>
<comment type="catalytic activity">
    <reaction evidence="16 17">
        <text>L-seryl-[protein] + ATP = O-phospho-L-seryl-[protein] + ADP + H(+)</text>
        <dbReference type="Rhea" id="RHEA:17989"/>
        <dbReference type="Rhea" id="RHEA-COMP:9863"/>
        <dbReference type="Rhea" id="RHEA-COMP:11604"/>
        <dbReference type="ChEBI" id="CHEBI:15378"/>
        <dbReference type="ChEBI" id="CHEBI:29999"/>
        <dbReference type="ChEBI" id="CHEBI:30616"/>
        <dbReference type="ChEBI" id="CHEBI:83421"/>
        <dbReference type="ChEBI" id="CHEBI:456216"/>
        <dbReference type="EC" id="2.7.11.1"/>
    </reaction>
</comment>
<reference evidence="24" key="1">
    <citation type="journal article" date="2009" name="Rice">
        <title>De Novo Next Generation Sequencing of Plant Genomes.</title>
        <authorList>
            <person name="Rounsley S."/>
            <person name="Marri P.R."/>
            <person name="Yu Y."/>
            <person name="He R."/>
            <person name="Sisneros N."/>
            <person name="Goicoechea J.L."/>
            <person name="Lee S.J."/>
            <person name="Angelova A."/>
            <person name="Kudrna D."/>
            <person name="Luo M."/>
            <person name="Affourtit J."/>
            <person name="Desany B."/>
            <person name="Knight J."/>
            <person name="Niazi F."/>
            <person name="Egholm M."/>
            <person name="Wing R.A."/>
        </authorList>
    </citation>
    <scope>NUCLEOTIDE SEQUENCE [LARGE SCALE GENOMIC DNA]</scope>
    <source>
        <strain evidence="24">cv. IRGC 105608</strain>
    </source>
</reference>
<dbReference type="GO" id="GO:0005524">
    <property type="term" value="F:ATP binding"/>
    <property type="evidence" value="ECO:0007669"/>
    <property type="project" value="UniProtKB-UniRule"/>
</dbReference>
<dbReference type="Gramene" id="OBART10G06530.1">
    <property type="protein sequence ID" value="OBART10G06530.1"/>
    <property type="gene ID" value="OBART10G06530"/>
</dbReference>
<accession>A0A0D3HCH4</accession>
<dbReference type="Pfam" id="PF01453">
    <property type="entry name" value="B_lectin"/>
    <property type="match status" value="1"/>
</dbReference>
<evidence type="ECO:0000259" key="23">
    <source>
        <dbReference type="PROSITE" id="PS50948"/>
    </source>
</evidence>
<dbReference type="Gene3D" id="2.90.10.10">
    <property type="entry name" value="Bulb-type lectin domain"/>
    <property type="match status" value="1"/>
</dbReference>
<dbReference type="SMART" id="SM00108">
    <property type="entry name" value="B_lectin"/>
    <property type="match status" value="1"/>
</dbReference>
<dbReference type="GO" id="GO:0004674">
    <property type="term" value="F:protein serine/threonine kinase activity"/>
    <property type="evidence" value="ECO:0007669"/>
    <property type="project" value="UniProtKB-KW"/>
</dbReference>
<feature type="chain" id="PRO_5002273272" description="Receptor-like serine/threonine-protein kinase" evidence="20">
    <location>
        <begin position="20"/>
        <end position="800"/>
    </location>
</feature>
<evidence type="ECO:0000256" key="7">
    <source>
        <dbReference type="ARBA" id="ARBA00022741"/>
    </source>
</evidence>
<evidence type="ECO:0000256" key="13">
    <source>
        <dbReference type="ARBA" id="ARBA00023170"/>
    </source>
</evidence>
<dbReference type="Proteomes" id="UP000026960">
    <property type="component" value="Chromosome 10"/>
</dbReference>
<dbReference type="GO" id="GO:0016020">
    <property type="term" value="C:membrane"/>
    <property type="evidence" value="ECO:0007669"/>
    <property type="project" value="UniProtKB-SubCell"/>
</dbReference>
<evidence type="ECO:0000256" key="20">
    <source>
        <dbReference type="SAM" id="SignalP"/>
    </source>
</evidence>
<evidence type="ECO:0000256" key="12">
    <source>
        <dbReference type="ARBA" id="ARBA00023157"/>
    </source>
</evidence>
<dbReference type="EC" id="2.7.11.1" evidence="17"/>
<reference evidence="24" key="2">
    <citation type="submission" date="2015-03" db="UniProtKB">
        <authorList>
            <consortium name="EnsemblPlants"/>
        </authorList>
    </citation>
    <scope>IDENTIFICATION</scope>
</reference>
<dbReference type="InterPro" id="IPR011009">
    <property type="entry name" value="Kinase-like_dom_sf"/>
</dbReference>
<sequence>MSLLLCFLLFSLYPPRISAATDTVSPGHALTGSDRLVSNNSKFVLGFFKTESKNSSYASHNSYLCIWYSKLPMITPLWSANGENPVVDPASPELAISSDGNMVILDQVTKNIIWSTHVNTRTNHTIVVLLNNGNLVLQSSSNSSKVFWQSFDYPTDSLFAGAKIFRNKVTGQKNRLVSRKNSIDQAAGLYSVEFDINGTGHLLWNSTVVYWSTGDWNGHFFGLAPEMIGATIPNFTYVNNDREVYLSYTLTKEKITHAGIDVNGRGLAGIWLDSLQNWLINYRMPILHCDVYAICGPFSVCNDSNNPFCDCLKGFSIRSPKDWDLEDRSGGCMRNTPLNCGSTMNKKGFTDKFYCVQNIILPHNAMSVQTAGSKDQCSEVCLSNCSCTAYSYGKGGCSVWHDALYNVRQQSDGSADGNGETLYIRVAANEVQSVERKKKSGTVIGVTIAASMSALCLMIFVLVFWMRKQKWFSRGVENAQEGIGIRAFRYTDLQCATKNFSEKLGGGSFGSVFKGYLNDSIIIAVKRLDGACQGVKQFRAEVNSIGIIQHINLVKLIGLCCEDGKKLLVYEYMTNRSLDVHLFKDNNKVLEWNIRYQIAIGVAKGLAYLHDSCRDCIIHCDIKPENILLDASFVPKIADFGMAKVLGREFSHALTTVRGTIGYLAPEWISGTVVTSKVDVYSYGMVLFEIISGRRNSNQEYCRGHSAYFPMQVARQLINGGIENLVDAKLHGDVNLEEVERVCKVACWCIQDSEFDRPTMGEVVQFLEGLLELKMPPLPRLLNAITGGSHSTSLLPIDLQ</sequence>
<evidence type="ECO:0000259" key="21">
    <source>
        <dbReference type="PROSITE" id="PS50011"/>
    </source>
</evidence>
<dbReference type="STRING" id="65489.A0A0D3HCH4"/>
<dbReference type="CDD" id="cd00028">
    <property type="entry name" value="B_lectin"/>
    <property type="match status" value="1"/>
</dbReference>
<dbReference type="Pfam" id="PF00954">
    <property type="entry name" value="S_locus_glycop"/>
    <property type="match status" value="1"/>
</dbReference>
<dbReference type="InterPro" id="IPR000719">
    <property type="entry name" value="Prot_kinase_dom"/>
</dbReference>
<dbReference type="InterPro" id="IPR000858">
    <property type="entry name" value="S_locus_glycoprot_dom"/>
</dbReference>
<keyword evidence="6 20" id="KW-0732">Signal</keyword>
<evidence type="ECO:0000256" key="3">
    <source>
        <dbReference type="ARBA" id="ARBA00022536"/>
    </source>
</evidence>
<dbReference type="Gene3D" id="3.30.200.20">
    <property type="entry name" value="Phosphorylase Kinase, domain 1"/>
    <property type="match status" value="1"/>
</dbReference>
<evidence type="ECO:0000256" key="16">
    <source>
        <dbReference type="ARBA" id="ARBA00048679"/>
    </source>
</evidence>
<organism evidence="24">
    <name type="scientific">Oryza barthii</name>
    <dbReference type="NCBI Taxonomy" id="65489"/>
    <lineage>
        <taxon>Eukaryota</taxon>
        <taxon>Viridiplantae</taxon>
        <taxon>Streptophyta</taxon>
        <taxon>Embryophyta</taxon>
        <taxon>Tracheophyta</taxon>
        <taxon>Spermatophyta</taxon>
        <taxon>Magnoliopsida</taxon>
        <taxon>Liliopsida</taxon>
        <taxon>Poales</taxon>
        <taxon>Poaceae</taxon>
        <taxon>BOP clade</taxon>
        <taxon>Oryzoideae</taxon>
        <taxon>Oryzeae</taxon>
        <taxon>Oryzinae</taxon>
        <taxon>Oryza</taxon>
    </lineage>
</organism>
<dbReference type="Pfam" id="PF08276">
    <property type="entry name" value="PAN_2"/>
    <property type="match status" value="1"/>
</dbReference>
<evidence type="ECO:0000256" key="19">
    <source>
        <dbReference type="SAM" id="Phobius"/>
    </source>
</evidence>
<dbReference type="PROSITE" id="PS00108">
    <property type="entry name" value="PROTEIN_KINASE_ST"/>
    <property type="match status" value="1"/>
</dbReference>
<dbReference type="SMART" id="SM00220">
    <property type="entry name" value="S_TKc"/>
    <property type="match status" value="1"/>
</dbReference>
<evidence type="ECO:0000256" key="14">
    <source>
        <dbReference type="ARBA" id="ARBA00023180"/>
    </source>
</evidence>
<dbReference type="SUPFAM" id="SSF56112">
    <property type="entry name" value="Protein kinase-like (PK-like)"/>
    <property type="match status" value="1"/>
</dbReference>
<dbReference type="EnsemblPlants" id="OBART10G06530.1">
    <property type="protein sequence ID" value="OBART10G06530.1"/>
    <property type="gene ID" value="OBART10G06530"/>
</dbReference>
<proteinExistence type="inferred from homology"/>
<evidence type="ECO:0000256" key="6">
    <source>
        <dbReference type="ARBA" id="ARBA00022729"/>
    </source>
</evidence>
<evidence type="ECO:0000256" key="11">
    <source>
        <dbReference type="ARBA" id="ARBA00023136"/>
    </source>
</evidence>
<keyword evidence="13" id="KW-0675">Receptor</keyword>
<keyword evidence="10 19" id="KW-1133">Transmembrane helix</keyword>
<keyword evidence="8 17" id="KW-0418">Kinase</keyword>
<dbReference type="CDD" id="cd01098">
    <property type="entry name" value="PAN_AP_plant"/>
    <property type="match status" value="1"/>
</dbReference>
<name>A0A0D3HCH4_9ORYZ</name>
<comment type="catalytic activity">
    <reaction evidence="15 17">
        <text>L-threonyl-[protein] + ATP = O-phospho-L-threonyl-[protein] + ADP + H(+)</text>
        <dbReference type="Rhea" id="RHEA:46608"/>
        <dbReference type="Rhea" id="RHEA-COMP:11060"/>
        <dbReference type="Rhea" id="RHEA-COMP:11605"/>
        <dbReference type="ChEBI" id="CHEBI:15378"/>
        <dbReference type="ChEBI" id="CHEBI:30013"/>
        <dbReference type="ChEBI" id="CHEBI:30616"/>
        <dbReference type="ChEBI" id="CHEBI:61977"/>
        <dbReference type="ChEBI" id="CHEBI:456216"/>
        <dbReference type="EC" id="2.7.11.1"/>
    </reaction>
</comment>
<evidence type="ECO:0000313" key="25">
    <source>
        <dbReference type="Proteomes" id="UP000026960"/>
    </source>
</evidence>
<dbReference type="InterPro" id="IPR008271">
    <property type="entry name" value="Ser/Thr_kinase_AS"/>
</dbReference>
<dbReference type="Gene3D" id="1.10.510.10">
    <property type="entry name" value="Transferase(Phosphotransferase) domain 1"/>
    <property type="match status" value="1"/>
</dbReference>
<feature type="binding site" evidence="18">
    <location>
        <position position="526"/>
    </location>
    <ligand>
        <name>ATP</name>
        <dbReference type="ChEBI" id="CHEBI:30616"/>
    </ligand>
</feature>
<evidence type="ECO:0000256" key="4">
    <source>
        <dbReference type="ARBA" id="ARBA00022679"/>
    </source>
</evidence>
<evidence type="ECO:0000256" key="15">
    <source>
        <dbReference type="ARBA" id="ARBA00047899"/>
    </source>
</evidence>
<dbReference type="SUPFAM" id="SSF51110">
    <property type="entry name" value="alpha-D-mannose-specific plant lectins"/>
    <property type="match status" value="1"/>
</dbReference>
<dbReference type="CDD" id="cd14066">
    <property type="entry name" value="STKc_IRAK"/>
    <property type="match status" value="1"/>
</dbReference>
<dbReference type="InterPro" id="IPR017441">
    <property type="entry name" value="Protein_kinase_ATP_BS"/>
</dbReference>
<evidence type="ECO:0000256" key="9">
    <source>
        <dbReference type="ARBA" id="ARBA00022840"/>
    </source>
</evidence>
<dbReference type="GO" id="GO:0106310">
    <property type="term" value="F:protein serine kinase activity"/>
    <property type="evidence" value="ECO:0007669"/>
    <property type="project" value="RHEA"/>
</dbReference>
<keyword evidence="3" id="KW-0245">EGF-like domain</keyword>
<evidence type="ECO:0000256" key="2">
    <source>
        <dbReference type="ARBA" id="ARBA00022527"/>
    </source>
</evidence>
<dbReference type="PROSITE" id="PS00107">
    <property type="entry name" value="PROTEIN_KINASE_ATP"/>
    <property type="match status" value="1"/>
</dbReference>
<dbReference type="FunFam" id="3.30.200.20:FF:000178">
    <property type="entry name" value="serine/threonine-protein kinase PBS1-like"/>
    <property type="match status" value="1"/>
</dbReference>
<comment type="similarity">
    <text evidence="17">Belongs to the protein kinase superfamily. Ser/Thr protein kinase family.</text>
</comment>
<keyword evidence="25" id="KW-1185">Reference proteome</keyword>
<dbReference type="PANTHER" id="PTHR47974">
    <property type="entry name" value="OS07G0415500 PROTEIN"/>
    <property type="match status" value="1"/>
</dbReference>
<dbReference type="PROSITE" id="PS50011">
    <property type="entry name" value="PROTEIN_KINASE_DOM"/>
    <property type="match status" value="1"/>
</dbReference>
<dbReference type="PaxDb" id="65489-OBART10G06530.1"/>
<keyword evidence="2 17" id="KW-0723">Serine/threonine-protein kinase</keyword>
<keyword evidence="14" id="KW-0325">Glycoprotein</keyword>
<evidence type="ECO:0000259" key="22">
    <source>
        <dbReference type="PROSITE" id="PS50927"/>
    </source>
</evidence>
<dbReference type="PIRSF" id="PIRSF000641">
    <property type="entry name" value="SRK"/>
    <property type="match status" value="1"/>
</dbReference>
<dbReference type="InterPro" id="IPR003609">
    <property type="entry name" value="Pan_app"/>
</dbReference>
<feature type="domain" description="Bulb-type lectin" evidence="22">
    <location>
        <begin position="21"/>
        <end position="150"/>
    </location>
</feature>